<dbReference type="eggNOG" id="KOG1493">
    <property type="taxonomic scope" value="Eukaryota"/>
</dbReference>
<dbReference type="InterPro" id="IPR045864">
    <property type="entry name" value="aa-tRNA-synth_II/BPL/LPL"/>
</dbReference>
<proteinExistence type="inferred from homology"/>
<protein>
    <recommendedName>
        <fullName evidence="3">Anaphase-promoting complex subunit 11</fullName>
    </recommendedName>
</protein>
<reference evidence="14 15" key="1">
    <citation type="submission" date="2013-02" db="EMBL/GenBank/DDBJ databases">
        <title>Genome sequence of Candida maltosa Xu316, a potential industrial strain for xylitol and ethanol production.</title>
        <authorList>
            <person name="Yu J."/>
            <person name="Wang Q."/>
            <person name="Geng X."/>
            <person name="Bao W."/>
            <person name="He P."/>
            <person name="Cai J."/>
        </authorList>
    </citation>
    <scope>NUCLEOTIDE SEQUENCE [LARGE SCALE GENOMIC DNA]</scope>
    <source>
        <strain evidence="15">Xu316</strain>
    </source>
</reference>
<dbReference type="GO" id="GO:0016020">
    <property type="term" value="C:membrane"/>
    <property type="evidence" value="ECO:0007669"/>
    <property type="project" value="UniProtKB-SubCell"/>
</dbReference>
<dbReference type="Gene3D" id="3.40.50.880">
    <property type="match status" value="1"/>
</dbReference>
<dbReference type="AlphaFoldDB" id="M3JAP3"/>
<dbReference type="eggNOG" id="KOG1536">
    <property type="taxonomic scope" value="Eukaryota"/>
</dbReference>
<evidence type="ECO:0000256" key="2">
    <source>
        <dbReference type="ARBA" id="ARBA00005985"/>
    </source>
</evidence>
<evidence type="ECO:0000256" key="5">
    <source>
        <dbReference type="ARBA" id="ARBA00022679"/>
    </source>
</evidence>
<dbReference type="SUPFAM" id="SSF57850">
    <property type="entry name" value="RING/U-box"/>
    <property type="match status" value="1"/>
</dbReference>
<dbReference type="eggNOG" id="KOG1381">
    <property type="taxonomic scope" value="Eukaryota"/>
</dbReference>
<dbReference type="InterPro" id="IPR030470">
    <property type="entry name" value="UbiA_prenylTrfase_CS"/>
</dbReference>
<evidence type="ECO:0000259" key="12">
    <source>
        <dbReference type="PROSITE" id="PS50089"/>
    </source>
</evidence>
<dbReference type="FunFam" id="1.10.357.140:FF:000003">
    <property type="entry name" value="4-hydroxybenzoate polyprenyltransferase, mitochondrial"/>
    <property type="match status" value="1"/>
</dbReference>
<feature type="transmembrane region" description="Helical" evidence="11">
    <location>
        <begin position="877"/>
        <end position="899"/>
    </location>
</feature>
<dbReference type="GO" id="GO:0004659">
    <property type="term" value="F:prenyltransferase activity"/>
    <property type="evidence" value="ECO:0007669"/>
    <property type="project" value="InterPro"/>
</dbReference>
<dbReference type="PANTHER" id="PTHR12835">
    <property type="entry name" value="BIOTIN PROTEIN LIGASE"/>
    <property type="match status" value="1"/>
</dbReference>
<keyword evidence="10" id="KW-0863">Zinc-finger</keyword>
<dbReference type="CDD" id="cd13959">
    <property type="entry name" value="PT_UbiA_COQ2"/>
    <property type="match status" value="1"/>
</dbReference>
<comment type="subcellular location">
    <subcellularLocation>
        <location evidence="1">Membrane</location>
        <topology evidence="1">Multi-pass membrane protein</topology>
    </subcellularLocation>
</comment>
<keyword evidence="5" id="KW-0808">Transferase</keyword>
<dbReference type="InterPro" id="IPR001841">
    <property type="entry name" value="Znf_RING"/>
</dbReference>
<dbReference type="InterPro" id="IPR004143">
    <property type="entry name" value="BPL_LPL_catalytic"/>
</dbReference>
<dbReference type="InterPro" id="IPR044878">
    <property type="entry name" value="UbiA_sf"/>
</dbReference>
<keyword evidence="10" id="KW-0479">Metal-binding</keyword>
<dbReference type="GO" id="GO:0005737">
    <property type="term" value="C:cytoplasm"/>
    <property type="evidence" value="ECO:0007669"/>
    <property type="project" value="TreeGrafter"/>
</dbReference>
<keyword evidence="6 11" id="KW-0812">Transmembrane</keyword>
<dbReference type="PANTHER" id="PTHR12835:SF5">
    <property type="entry name" value="BIOTIN--PROTEIN LIGASE"/>
    <property type="match status" value="1"/>
</dbReference>
<dbReference type="GO" id="GO:0051301">
    <property type="term" value="P:cell division"/>
    <property type="evidence" value="ECO:0007669"/>
    <property type="project" value="UniProtKB-KW"/>
</dbReference>
<dbReference type="Gene3D" id="3.30.40.10">
    <property type="entry name" value="Zinc/RING finger domain, C3HC4 (zinc finger)"/>
    <property type="match status" value="1"/>
</dbReference>
<keyword evidence="8 11" id="KW-1133">Transmembrane helix</keyword>
<dbReference type="EMBL" id="AOGT01000786">
    <property type="protein sequence ID" value="EMG49188.1"/>
    <property type="molecule type" value="Genomic_DNA"/>
</dbReference>
<evidence type="ECO:0000256" key="3">
    <source>
        <dbReference type="ARBA" id="ARBA00013928"/>
    </source>
</evidence>
<dbReference type="HOGENOM" id="CLU_285903_0_0_1"/>
<dbReference type="GO" id="GO:0004077">
    <property type="term" value="F:biotin--[biotin carboxyl-carrier protein] ligase activity"/>
    <property type="evidence" value="ECO:0007669"/>
    <property type="project" value="TreeGrafter"/>
</dbReference>
<accession>M3JAP3</accession>
<feature type="domain" description="BPL/LPL catalytic" evidence="13">
    <location>
        <begin position="375"/>
        <end position="600"/>
    </location>
</feature>
<feature type="transmembrane region" description="Helical" evidence="11">
    <location>
        <begin position="905"/>
        <end position="926"/>
    </location>
</feature>
<dbReference type="GO" id="GO:0061630">
    <property type="term" value="F:ubiquitin protein ligase activity"/>
    <property type="evidence" value="ECO:0007669"/>
    <property type="project" value="InterPro"/>
</dbReference>
<dbReference type="SUPFAM" id="SSF55681">
    <property type="entry name" value="Class II aaRS and biotin synthetases"/>
    <property type="match status" value="1"/>
</dbReference>
<evidence type="ECO:0000256" key="4">
    <source>
        <dbReference type="ARBA" id="ARBA00022618"/>
    </source>
</evidence>
<dbReference type="InterPro" id="IPR029062">
    <property type="entry name" value="Class_I_gatase-like"/>
</dbReference>
<dbReference type="Pfam" id="PF12861">
    <property type="entry name" value="zf-ANAPC11"/>
    <property type="match status" value="1"/>
</dbReference>
<evidence type="ECO:0000256" key="7">
    <source>
        <dbReference type="ARBA" id="ARBA00022776"/>
    </source>
</evidence>
<dbReference type="InterPro" id="IPR019197">
    <property type="entry name" value="Biotin-prot_ligase_N"/>
</dbReference>
<dbReference type="PROSITE" id="PS51733">
    <property type="entry name" value="BPL_LPL_CATALYTIC"/>
    <property type="match status" value="1"/>
</dbReference>
<dbReference type="GO" id="GO:0008270">
    <property type="term" value="F:zinc ion binding"/>
    <property type="evidence" value="ECO:0007669"/>
    <property type="project" value="UniProtKB-KW"/>
</dbReference>
<evidence type="ECO:0000313" key="14">
    <source>
        <dbReference type="EMBL" id="EMG49188.1"/>
    </source>
</evidence>
<keyword evidence="10" id="KW-0862">Zinc</keyword>
<organism evidence="14 15">
    <name type="scientific">Candida maltosa (strain Xu316)</name>
    <name type="common">Yeast</name>
    <dbReference type="NCBI Taxonomy" id="1245528"/>
    <lineage>
        <taxon>Eukaryota</taxon>
        <taxon>Fungi</taxon>
        <taxon>Dikarya</taxon>
        <taxon>Ascomycota</taxon>
        <taxon>Saccharomycotina</taxon>
        <taxon>Pichiomycetes</taxon>
        <taxon>Debaryomycetaceae</taxon>
        <taxon>Candida/Lodderomyces clade</taxon>
        <taxon>Candida</taxon>
    </lineage>
</organism>
<dbReference type="Gene3D" id="1.10.357.140">
    <property type="entry name" value="UbiA prenyltransferase"/>
    <property type="match status" value="1"/>
</dbReference>
<dbReference type="GO" id="GO:0031145">
    <property type="term" value="P:anaphase-promoting complex-dependent catabolic process"/>
    <property type="evidence" value="ECO:0007669"/>
    <property type="project" value="InterPro"/>
</dbReference>
<dbReference type="GO" id="GO:0097602">
    <property type="term" value="F:cullin family protein binding"/>
    <property type="evidence" value="ECO:0007669"/>
    <property type="project" value="InterPro"/>
</dbReference>
<evidence type="ECO:0000256" key="10">
    <source>
        <dbReference type="PROSITE-ProRule" id="PRU00175"/>
    </source>
</evidence>
<dbReference type="InterPro" id="IPR006370">
    <property type="entry name" value="HB_polyprenyltransferase-like"/>
</dbReference>
<evidence type="ECO:0000256" key="1">
    <source>
        <dbReference type="ARBA" id="ARBA00004141"/>
    </source>
</evidence>
<dbReference type="GO" id="GO:0005680">
    <property type="term" value="C:anaphase-promoting complex"/>
    <property type="evidence" value="ECO:0007669"/>
    <property type="project" value="InterPro"/>
</dbReference>
<dbReference type="InterPro" id="IPR039653">
    <property type="entry name" value="Prenyltransferase"/>
</dbReference>
<dbReference type="PROSITE" id="PS50089">
    <property type="entry name" value="ZF_RING_2"/>
    <property type="match status" value="1"/>
</dbReference>
<dbReference type="NCBIfam" id="TIGR01474">
    <property type="entry name" value="ubiA_proteo"/>
    <property type="match status" value="1"/>
</dbReference>
<gene>
    <name evidence="14" type="ORF">G210_0123</name>
</gene>
<evidence type="ECO:0000256" key="6">
    <source>
        <dbReference type="ARBA" id="ARBA00022692"/>
    </source>
</evidence>
<sequence>MNVLVYSGPGTTADGVKHCLDSLRLHLASYYAVLPVSETVLLNEPWMRKTALLVFPGGADLPYCKLFNGAGNQKISKFVKQGGRFIGFCAGGYYGTARCEFEVGDPAMEVSGPRELAFFPGIGKGAAFKGFQYESQVGARAAKLSVNTAALPGCPNTVYNYYNGGCVFAEADKYKDVEVLARYDERIDIDDTEKAAVIYRKIGKGAVVLTGTHPESSPFLKKPHEGEAPDYKHVVETLKENDHNRKIFMRDILKKLELRVSESVDTTVPKVTPLYVVSPFKDKISDLYTHLKENLELTDAPYQDVNDTFVFADESHELGKMIEHDDKYDEDPANVVKHFNFLTSGTVPTTKMTHYFNLERYFEALKKLCGDNPVGEIGSILGYAEVTTSTNTLMDKNPGWLEHLPHGFALTATIQTSGRGRGGNVWVNPRGVLATSVLFKVPASPTTSSVVVTLQYLCGLAYIEAILGYGSAVPGQGVGYEDMPVKLKWPNDIFIMKPDYFTKLSDKNDISSTVDGDDEKFVKVSGALINSQYINNTFYLVWGAGGNVSNEAPTTSLNMVLRKLNKIREQQGLPSLPEYEPEVLLAKILHTIDEFYSVFKKSGLAPFLPLYYKRWFHSNQRVVVDSGVGSNRTCIIKGITPDYGLLIVEDVYNREILHLQPDNEYGYIEELCGICRVSFDGTCPNCKYPGDECPIVLGSGCTHNFHLHCILKWLEQETSKGLCPMCRQIFTFKEIQQQPLSEDLINLKTLIDGHKVIRERLSQNNDSEFEQFDGDLQLRPLCPPKMNALTILRRVNQRPLVNIFKRSFIQSRHVKNEVIAPKPILSQLEIARSKFKPEELEAARLAREANLGWMRNLPSKWIPYLELMRLEKPVGTWLLLIPCYWAITMASYSIAAPLWVTAKAIGLFSVGALIMRGAGCTINDIWDRNLDNQVSRTMERPITSGRVSVPQAVVWLGVQCLAGLAVLLSLPFECFWLGALSLPFIAAYPLFKRFTYFPQAMLSICFSWGCLLGFPAVGAPLNLAVAVPLFISNWIWCLTYDTIYAHQDKKFDIKAGIKSSALAWGDKTRPILKGLTIVQSNS</sequence>
<keyword evidence="7" id="KW-0131">Cell cycle</keyword>
<dbReference type="CDD" id="cd16456">
    <property type="entry name" value="RING-H2_APC11"/>
    <property type="match status" value="1"/>
</dbReference>
<comment type="similarity">
    <text evidence="2">Belongs to the UbiA prenyltransferase family.</text>
</comment>
<dbReference type="Gene3D" id="3.30.930.10">
    <property type="entry name" value="Bira Bifunctional Protein, Domain 2"/>
    <property type="match status" value="1"/>
</dbReference>
<dbReference type="STRING" id="1245528.M3JAP3"/>
<feature type="transmembrane region" description="Helical" evidence="11">
    <location>
        <begin position="947"/>
        <end position="969"/>
    </location>
</feature>
<feature type="transmembrane region" description="Helical" evidence="11">
    <location>
        <begin position="975"/>
        <end position="991"/>
    </location>
</feature>
<evidence type="ECO:0000256" key="8">
    <source>
        <dbReference type="ARBA" id="ARBA00022989"/>
    </source>
</evidence>
<dbReference type="CDD" id="cd03144">
    <property type="entry name" value="GATase1_ScBLP_like"/>
    <property type="match status" value="1"/>
</dbReference>
<feature type="domain" description="RING-type" evidence="12">
    <location>
        <begin position="683"/>
        <end position="727"/>
    </location>
</feature>
<keyword evidence="7" id="KW-0498">Mitosis</keyword>
<name>M3JAP3_CANMX</name>
<dbReference type="OrthoDB" id="10250105at2759"/>
<dbReference type="SUPFAM" id="SSF52317">
    <property type="entry name" value="Class I glutamine amidotransferase-like"/>
    <property type="match status" value="1"/>
</dbReference>
<dbReference type="PROSITE" id="PS00943">
    <property type="entry name" value="UBIA"/>
    <property type="match status" value="1"/>
</dbReference>
<evidence type="ECO:0000313" key="15">
    <source>
        <dbReference type="Proteomes" id="UP000011777"/>
    </source>
</evidence>
<keyword evidence="15" id="KW-1185">Reference proteome</keyword>
<dbReference type="InterPro" id="IPR024991">
    <property type="entry name" value="RING-H2_APC11"/>
</dbReference>
<evidence type="ECO:0000256" key="11">
    <source>
        <dbReference type="SAM" id="Phobius"/>
    </source>
</evidence>
<evidence type="ECO:0000256" key="9">
    <source>
        <dbReference type="ARBA" id="ARBA00023136"/>
    </source>
</evidence>
<keyword evidence="9 11" id="KW-0472">Membrane</keyword>
<evidence type="ECO:0000259" key="13">
    <source>
        <dbReference type="PROSITE" id="PS51733"/>
    </source>
</evidence>
<keyword evidence="4" id="KW-0132">Cell division</keyword>
<dbReference type="Pfam" id="PF01040">
    <property type="entry name" value="UbiA"/>
    <property type="match status" value="1"/>
</dbReference>
<dbReference type="Pfam" id="PF03099">
    <property type="entry name" value="BPL_LplA_LipB"/>
    <property type="match status" value="1"/>
</dbReference>
<dbReference type="InterPro" id="IPR000537">
    <property type="entry name" value="UbiA_prenyltransferase"/>
</dbReference>
<dbReference type="Proteomes" id="UP000011777">
    <property type="component" value="Unassembled WGS sequence"/>
</dbReference>
<dbReference type="InterPro" id="IPR013083">
    <property type="entry name" value="Znf_RING/FYVE/PHD"/>
</dbReference>
<comment type="caution">
    <text evidence="14">The sequence shown here is derived from an EMBL/GenBank/DDBJ whole genome shotgun (WGS) entry which is preliminary data.</text>
</comment>
<dbReference type="Gene3D" id="1.20.120.1780">
    <property type="entry name" value="UbiA prenyltransferase"/>
    <property type="match status" value="1"/>
</dbReference>
<dbReference type="Pfam" id="PF09825">
    <property type="entry name" value="BPL_N"/>
    <property type="match status" value="1"/>
</dbReference>
<feature type="transmembrane region" description="Helical" evidence="11">
    <location>
        <begin position="1023"/>
        <end position="1044"/>
    </location>
</feature>